<protein>
    <recommendedName>
        <fullName evidence="2 3">Single-stranded DNA-binding protein</fullName>
        <shortName evidence="2">SSB</shortName>
    </recommendedName>
</protein>
<keyword evidence="1 2" id="KW-0238">DNA-binding</keyword>
<dbReference type="Gene3D" id="2.40.50.140">
    <property type="entry name" value="Nucleic acid-binding proteins"/>
    <property type="match status" value="1"/>
</dbReference>
<dbReference type="HAMAP" id="MF_00984">
    <property type="entry name" value="SSB"/>
    <property type="match status" value="1"/>
</dbReference>
<keyword evidence="7" id="KW-1185">Reference proteome</keyword>
<dbReference type="PIRSF" id="PIRSF002070">
    <property type="entry name" value="SSB"/>
    <property type="match status" value="1"/>
</dbReference>
<dbReference type="PANTHER" id="PTHR10302:SF27">
    <property type="entry name" value="SINGLE-STRANDED DNA-BINDING PROTEIN"/>
    <property type="match status" value="1"/>
</dbReference>
<organism evidence="5 8">
    <name type="scientific">Rossellomorea marisflavi</name>
    <dbReference type="NCBI Taxonomy" id="189381"/>
    <lineage>
        <taxon>Bacteria</taxon>
        <taxon>Bacillati</taxon>
        <taxon>Bacillota</taxon>
        <taxon>Bacilli</taxon>
        <taxon>Bacillales</taxon>
        <taxon>Bacillaceae</taxon>
        <taxon>Rossellomorea</taxon>
    </lineage>
</organism>
<dbReference type="GO" id="GO:0006260">
    <property type="term" value="P:DNA replication"/>
    <property type="evidence" value="ECO:0007669"/>
    <property type="project" value="InterPro"/>
</dbReference>
<dbReference type="Proteomes" id="UP000322997">
    <property type="component" value="Unassembled WGS sequence"/>
</dbReference>
<comment type="caution">
    <text evidence="5">The sequence shown here is derived from an EMBL/GenBank/DDBJ whole genome shotgun (WGS) entry which is preliminary data.</text>
</comment>
<comment type="subunit">
    <text evidence="2">Homotetramer.</text>
</comment>
<dbReference type="EMBL" id="LQQY01000045">
    <property type="protein sequence ID" value="KZE43972.1"/>
    <property type="molecule type" value="Genomic_DNA"/>
</dbReference>
<dbReference type="SUPFAM" id="SSF50249">
    <property type="entry name" value="Nucleic acid-binding proteins"/>
    <property type="match status" value="1"/>
</dbReference>
<evidence type="ECO:0000256" key="2">
    <source>
        <dbReference type="HAMAP-Rule" id="MF_00984"/>
    </source>
</evidence>
<dbReference type="GO" id="GO:0009295">
    <property type="term" value="C:nucleoid"/>
    <property type="evidence" value="ECO:0007669"/>
    <property type="project" value="TreeGrafter"/>
</dbReference>
<dbReference type="EMBL" id="VTEQ01000005">
    <property type="protein sequence ID" value="TYS52433.1"/>
    <property type="molecule type" value="Genomic_DNA"/>
</dbReference>
<evidence type="ECO:0000313" key="5">
    <source>
        <dbReference type="EMBL" id="KZE43972.1"/>
    </source>
</evidence>
<dbReference type="PATRIC" id="fig|189381.10.peg.2340"/>
<reference evidence="6 9" key="5">
    <citation type="submission" date="2019-08" db="EMBL/GenBank/DDBJ databases">
        <title>Bacillus genomes from the desert of Cuatro Cienegas, Coahuila.</title>
        <authorList>
            <person name="Olmedo-Alvarez G."/>
        </authorList>
    </citation>
    <scope>NUCLEOTIDE SEQUENCE [LARGE SCALE GENOMIC DNA]</scope>
    <source>
        <strain evidence="6 9">CH108_3D</strain>
    </source>
</reference>
<evidence type="ECO:0000256" key="1">
    <source>
        <dbReference type="ARBA" id="ARBA00023125"/>
    </source>
</evidence>
<reference evidence="8" key="3">
    <citation type="submission" date="2016-01" db="EMBL/GenBank/DDBJ databases">
        <title>Whole genome sequencing of Bhargavaea cecembensis T14.</title>
        <authorList>
            <person name="Hong K.W."/>
        </authorList>
    </citation>
    <scope>NUCLEOTIDE SEQUENCE [LARGE SCALE GENOMIC DNA]</scope>
    <source>
        <strain evidence="8">M19</strain>
    </source>
</reference>
<name>A0A0J5VCK3_9BACI</name>
<dbReference type="OrthoDB" id="9809878at2"/>
<dbReference type="STRING" id="189381.GCA_900166615_00386"/>
<dbReference type="Pfam" id="PF00436">
    <property type="entry name" value="SSB"/>
    <property type="match status" value="1"/>
</dbReference>
<evidence type="ECO:0000313" key="4">
    <source>
        <dbReference type="EMBL" id="KON82962.1"/>
    </source>
</evidence>
<sequence length="120" mass="13665">MINQVTLVGRLTKDPESRKTLEGKSVLNVTVAVNRQFKNQQGQIDTDFVLCTLWNRAADNTEKYCRKGSVIGVTGRIQTRSYENETGKRTYVTEVVAENVRFLDSKPPEETRKEAIEIPF</sequence>
<evidence type="ECO:0000256" key="3">
    <source>
        <dbReference type="PIRNR" id="PIRNR002070"/>
    </source>
</evidence>
<reference evidence="4" key="2">
    <citation type="submission" date="2015-07" db="EMBL/GenBank/DDBJ databases">
        <title>MeaNS - Measles Nucleotide Surveillance Program.</title>
        <authorList>
            <person name="Tran T."/>
            <person name="Druce J."/>
        </authorList>
    </citation>
    <scope>NUCLEOTIDE SEQUENCE</scope>
    <source>
        <strain evidence="4">JCM 11544</strain>
    </source>
</reference>
<dbReference type="InterPro" id="IPR011344">
    <property type="entry name" value="ssDNA-bd"/>
</dbReference>
<dbReference type="Proteomes" id="UP000037405">
    <property type="component" value="Unassembled WGS sequence"/>
</dbReference>
<reference evidence="7" key="1">
    <citation type="submission" date="2015-07" db="EMBL/GenBank/DDBJ databases">
        <title>Fjat-14235 jcm11544.</title>
        <authorList>
            <person name="Liu B."/>
            <person name="Wang J."/>
            <person name="Zhu Y."/>
            <person name="Liu G."/>
            <person name="Chen Q."/>
            <person name="Chen Z."/>
            <person name="Lan J."/>
            <person name="Che J."/>
            <person name="Ge C."/>
            <person name="Shi H."/>
            <person name="Pan Z."/>
            <person name="Liu X."/>
        </authorList>
    </citation>
    <scope>NUCLEOTIDE SEQUENCE [LARGE SCALE GENOMIC DNA]</scope>
    <source>
        <strain evidence="7">JCM 11544</strain>
    </source>
</reference>
<dbReference type="Proteomes" id="UP000076510">
    <property type="component" value="Unassembled WGS sequence"/>
</dbReference>
<evidence type="ECO:0000313" key="9">
    <source>
        <dbReference type="Proteomes" id="UP000322997"/>
    </source>
</evidence>
<dbReference type="CDD" id="cd04496">
    <property type="entry name" value="SSB_OBF"/>
    <property type="match status" value="1"/>
</dbReference>
<accession>A0A0J5VCK3</accession>
<dbReference type="GeneID" id="89536445"/>
<dbReference type="EMBL" id="LGUE01000008">
    <property type="protein sequence ID" value="KON82962.1"/>
    <property type="molecule type" value="Genomic_DNA"/>
</dbReference>
<dbReference type="InterPro" id="IPR000424">
    <property type="entry name" value="Primosome_PriB/ssb"/>
</dbReference>
<dbReference type="NCBIfam" id="TIGR00621">
    <property type="entry name" value="ssb"/>
    <property type="match status" value="1"/>
</dbReference>
<comment type="caution">
    <text evidence="2">Lacks conserved residue(s) required for the propagation of feature annotation.</text>
</comment>
<dbReference type="PROSITE" id="PS50935">
    <property type="entry name" value="SSB"/>
    <property type="match status" value="1"/>
</dbReference>
<dbReference type="AlphaFoldDB" id="A0A0J5VCK3"/>
<dbReference type="InterPro" id="IPR012340">
    <property type="entry name" value="NA-bd_OB-fold"/>
</dbReference>
<evidence type="ECO:0000313" key="8">
    <source>
        <dbReference type="Proteomes" id="UP000076510"/>
    </source>
</evidence>
<dbReference type="GO" id="GO:0003697">
    <property type="term" value="F:single-stranded DNA binding"/>
    <property type="evidence" value="ECO:0007669"/>
    <property type="project" value="UniProtKB-UniRule"/>
</dbReference>
<reference evidence="5" key="4">
    <citation type="submission" date="2016-01" db="EMBL/GenBank/DDBJ databases">
        <authorList>
            <person name="McClelland M."/>
            <person name="Jain A."/>
            <person name="Saraogi P."/>
            <person name="Mendelson R."/>
            <person name="Westerman R."/>
            <person name="SanMiguel P."/>
            <person name="Csonka L."/>
        </authorList>
    </citation>
    <scope>NUCLEOTIDE SEQUENCE</scope>
    <source>
        <strain evidence="5">M19</strain>
    </source>
</reference>
<dbReference type="PANTHER" id="PTHR10302">
    <property type="entry name" value="SINGLE-STRANDED DNA-BINDING PROTEIN"/>
    <property type="match status" value="1"/>
</dbReference>
<evidence type="ECO:0000313" key="7">
    <source>
        <dbReference type="Proteomes" id="UP000037405"/>
    </source>
</evidence>
<evidence type="ECO:0000313" key="6">
    <source>
        <dbReference type="EMBL" id="TYS52433.1"/>
    </source>
</evidence>
<gene>
    <name evidence="6" type="primary">ssb</name>
    <name evidence="4" type="ORF">AF331_19165</name>
    <name evidence="5" type="ORF">AV649_09020</name>
    <name evidence="6" type="ORF">FZC83_16510</name>
</gene>
<proteinExistence type="inferred from homology"/>
<dbReference type="RefSeq" id="WP_048004891.1">
    <property type="nucleotide sequence ID" value="NZ_BSED01000058.1"/>
</dbReference>